<dbReference type="RefSeq" id="WP_147922304.1">
    <property type="nucleotide sequence ID" value="NZ_VRTY01000049.1"/>
</dbReference>
<sequence length="213" mass="24627">MSLKSLDPRINRMNLPDGELPPMEPKAAFDQFETFEVFARKRDKTPFTYAGPVHAPNADVAFLFAKEQYSRRSACSGLWVVLTRHIMVSPYANDDENIYDSFEVEIPEDTTWPLESYEVFHLKKRGKAHTHVGRIGATSYQEAYHKAKAAFAAEHPAVNMWVVKSKNVLQSAEEDRDMWLTLPEKKYREPAAYKVLDRIKKFKEEEEQKALTK</sequence>
<dbReference type="Gene3D" id="3.10.20.520">
    <property type="entry name" value="Phenylacetic acid degradation B"/>
    <property type="match status" value="2"/>
</dbReference>
<keyword evidence="2" id="KW-1185">Reference proteome</keyword>
<dbReference type="AlphaFoldDB" id="A0A5C8K6R2"/>
<dbReference type="OrthoDB" id="8593533at2"/>
<evidence type="ECO:0000313" key="2">
    <source>
        <dbReference type="Proteomes" id="UP000321926"/>
    </source>
</evidence>
<evidence type="ECO:0000313" key="1">
    <source>
        <dbReference type="EMBL" id="TXK44454.1"/>
    </source>
</evidence>
<gene>
    <name evidence="1" type="ORF">FVR03_13600</name>
</gene>
<proteinExistence type="predicted"/>
<dbReference type="Pfam" id="PF06243">
    <property type="entry name" value="PaaB"/>
    <property type="match status" value="2"/>
</dbReference>
<comment type="caution">
    <text evidence="1">The sequence shown here is derived from an EMBL/GenBank/DDBJ whole genome shotgun (WGS) entry which is preliminary data.</text>
</comment>
<name>A0A5C8K6R2_9BACT</name>
<dbReference type="Proteomes" id="UP000321926">
    <property type="component" value="Unassembled WGS sequence"/>
</dbReference>
<dbReference type="InterPro" id="IPR009359">
    <property type="entry name" value="PaaB"/>
</dbReference>
<dbReference type="EMBL" id="VRTY01000049">
    <property type="protein sequence ID" value="TXK44454.1"/>
    <property type="molecule type" value="Genomic_DNA"/>
</dbReference>
<accession>A0A5C8K6R2</accession>
<dbReference type="InterPro" id="IPR038693">
    <property type="entry name" value="PaaB_sf"/>
</dbReference>
<organism evidence="1 2">
    <name type="scientific">Pontibacter qinzhouensis</name>
    <dbReference type="NCBI Taxonomy" id="2603253"/>
    <lineage>
        <taxon>Bacteria</taxon>
        <taxon>Pseudomonadati</taxon>
        <taxon>Bacteroidota</taxon>
        <taxon>Cytophagia</taxon>
        <taxon>Cytophagales</taxon>
        <taxon>Hymenobacteraceae</taxon>
        <taxon>Pontibacter</taxon>
    </lineage>
</organism>
<protein>
    <submittedName>
        <fullName evidence="1">Phenylacetic acid degradation b</fullName>
    </submittedName>
</protein>
<reference evidence="1 2" key="1">
    <citation type="submission" date="2019-08" db="EMBL/GenBank/DDBJ databases">
        <authorList>
            <person name="Shi S."/>
        </authorList>
    </citation>
    <scope>NUCLEOTIDE SEQUENCE [LARGE SCALE GENOMIC DNA]</scope>
    <source>
        <strain evidence="1 2">GY10130</strain>
    </source>
</reference>